<dbReference type="RefSeq" id="WP_134757586.1">
    <property type="nucleotide sequence ID" value="NZ_MYFO02000025.1"/>
</dbReference>
<dbReference type="EMBL" id="MYFO01000062">
    <property type="protein sequence ID" value="TFE82949.1"/>
    <property type="molecule type" value="Genomic_DNA"/>
</dbReference>
<sequence length="79" mass="9235">MRISKETIHHLIESMPDNELNEVANFIGYLKMKRDNACKPFETDVYEVTDPDEEDQLLRALNENNPLLSEEDINRMIGQ</sequence>
<evidence type="ECO:0008006" key="3">
    <source>
        <dbReference type="Google" id="ProtNLM"/>
    </source>
</evidence>
<protein>
    <recommendedName>
        <fullName evidence="3">DUF2281 domain-containing protein</fullName>
    </recommendedName>
</protein>
<comment type="caution">
    <text evidence="1">The sequence shown here is derived from an EMBL/GenBank/DDBJ whole genome shotgun (WGS) entry which is preliminary data.</text>
</comment>
<name>A0A4Y8PQ66_9BACL</name>
<evidence type="ECO:0000313" key="1">
    <source>
        <dbReference type="EMBL" id="TFE82949.1"/>
    </source>
</evidence>
<dbReference type="OrthoDB" id="2885943at2"/>
<keyword evidence="2" id="KW-1185">Reference proteome</keyword>
<organism evidence="1 2">
    <name type="scientific">Paenibacillus athensensis</name>
    <dbReference type="NCBI Taxonomy" id="1967502"/>
    <lineage>
        <taxon>Bacteria</taxon>
        <taxon>Bacillati</taxon>
        <taxon>Bacillota</taxon>
        <taxon>Bacilli</taxon>
        <taxon>Bacillales</taxon>
        <taxon>Paenibacillaceae</taxon>
        <taxon>Paenibacillus</taxon>
    </lineage>
</organism>
<accession>A0A4Y8PQ66</accession>
<gene>
    <name evidence="1" type="ORF">B5M42_24100</name>
</gene>
<reference evidence="1 2" key="1">
    <citation type="submission" date="2017-03" db="EMBL/GenBank/DDBJ databases">
        <title>Isolation of Levoglucosan Utilizing Bacteria.</title>
        <authorList>
            <person name="Arya A.S."/>
        </authorList>
    </citation>
    <scope>NUCLEOTIDE SEQUENCE [LARGE SCALE GENOMIC DNA]</scope>
    <source>
        <strain evidence="1 2">MEC069</strain>
    </source>
</reference>
<dbReference type="Proteomes" id="UP000298246">
    <property type="component" value="Unassembled WGS sequence"/>
</dbReference>
<evidence type="ECO:0000313" key="2">
    <source>
        <dbReference type="Proteomes" id="UP000298246"/>
    </source>
</evidence>
<dbReference type="AlphaFoldDB" id="A0A4Y8PQ66"/>
<proteinExistence type="predicted"/>